<reference evidence="5" key="1">
    <citation type="submission" date="2018-05" db="EMBL/GenBank/DDBJ databases">
        <authorList>
            <person name="Lanie J.A."/>
            <person name="Ng W.-L."/>
            <person name="Kazmierczak K.M."/>
            <person name="Andrzejewski T.M."/>
            <person name="Davidsen T.M."/>
            <person name="Wayne K.J."/>
            <person name="Tettelin H."/>
            <person name="Glass J.I."/>
            <person name="Rusch D."/>
            <person name="Podicherti R."/>
            <person name="Tsui H.-C.T."/>
            <person name="Winkler M.E."/>
        </authorList>
    </citation>
    <scope>NUCLEOTIDE SEQUENCE</scope>
</reference>
<keyword evidence="3" id="KW-0804">Transcription</keyword>
<evidence type="ECO:0000259" key="4">
    <source>
        <dbReference type="PROSITE" id="PS50956"/>
    </source>
</evidence>
<dbReference type="Pfam" id="PF13412">
    <property type="entry name" value="HTH_24"/>
    <property type="match status" value="1"/>
</dbReference>
<protein>
    <recommendedName>
        <fullName evidence="4">HTH asnC-type domain-containing protein</fullName>
    </recommendedName>
</protein>
<dbReference type="GO" id="GO:0043200">
    <property type="term" value="P:response to amino acid"/>
    <property type="evidence" value="ECO:0007669"/>
    <property type="project" value="TreeGrafter"/>
</dbReference>
<keyword evidence="1" id="KW-0805">Transcription regulation</keyword>
<dbReference type="CDD" id="cd00090">
    <property type="entry name" value="HTH_ARSR"/>
    <property type="match status" value="1"/>
</dbReference>
<evidence type="ECO:0000256" key="1">
    <source>
        <dbReference type="ARBA" id="ARBA00023015"/>
    </source>
</evidence>
<dbReference type="SMART" id="SM00344">
    <property type="entry name" value="HTH_ASNC"/>
    <property type="match status" value="1"/>
</dbReference>
<dbReference type="EMBL" id="UINC01035261">
    <property type="protein sequence ID" value="SVB27393.1"/>
    <property type="molecule type" value="Genomic_DNA"/>
</dbReference>
<evidence type="ECO:0000313" key="5">
    <source>
        <dbReference type="EMBL" id="SVB27393.1"/>
    </source>
</evidence>
<dbReference type="GO" id="GO:0005829">
    <property type="term" value="C:cytosol"/>
    <property type="evidence" value="ECO:0007669"/>
    <property type="project" value="TreeGrafter"/>
</dbReference>
<feature type="non-terminal residue" evidence="5">
    <location>
        <position position="83"/>
    </location>
</feature>
<dbReference type="PRINTS" id="PR00033">
    <property type="entry name" value="HTHASNC"/>
</dbReference>
<dbReference type="SUPFAM" id="SSF46785">
    <property type="entry name" value="Winged helix' DNA-binding domain"/>
    <property type="match status" value="1"/>
</dbReference>
<evidence type="ECO:0000256" key="3">
    <source>
        <dbReference type="ARBA" id="ARBA00023163"/>
    </source>
</evidence>
<dbReference type="PROSITE" id="PS00519">
    <property type="entry name" value="HTH_ASNC_1"/>
    <property type="match status" value="1"/>
</dbReference>
<dbReference type="InterPro" id="IPR011991">
    <property type="entry name" value="ArsR-like_HTH"/>
</dbReference>
<dbReference type="PANTHER" id="PTHR30154:SF34">
    <property type="entry name" value="TRANSCRIPTIONAL REGULATOR AZLB"/>
    <property type="match status" value="1"/>
</dbReference>
<dbReference type="GO" id="GO:0043565">
    <property type="term" value="F:sequence-specific DNA binding"/>
    <property type="evidence" value="ECO:0007669"/>
    <property type="project" value="InterPro"/>
</dbReference>
<feature type="domain" description="HTH asnC-type" evidence="4">
    <location>
        <begin position="5"/>
        <end position="66"/>
    </location>
</feature>
<name>A0A382CQ36_9ZZZZ</name>
<dbReference type="InterPro" id="IPR019888">
    <property type="entry name" value="Tscrpt_reg_AsnC-like"/>
</dbReference>
<gene>
    <name evidence="5" type="ORF">METZ01_LOCUS180247</name>
</gene>
<dbReference type="InterPro" id="IPR036390">
    <property type="entry name" value="WH_DNA-bd_sf"/>
</dbReference>
<dbReference type="Gene3D" id="1.10.10.10">
    <property type="entry name" value="Winged helix-like DNA-binding domain superfamily/Winged helix DNA-binding domain"/>
    <property type="match status" value="1"/>
</dbReference>
<proteinExistence type="predicted"/>
<dbReference type="PANTHER" id="PTHR30154">
    <property type="entry name" value="LEUCINE-RESPONSIVE REGULATORY PROTEIN"/>
    <property type="match status" value="1"/>
</dbReference>
<evidence type="ECO:0000256" key="2">
    <source>
        <dbReference type="ARBA" id="ARBA00023125"/>
    </source>
</evidence>
<dbReference type="InterPro" id="IPR000485">
    <property type="entry name" value="AsnC-type_HTH_dom"/>
</dbReference>
<dbReference type="AlphaFoldDB" id="A0A382CQ36"/>
<sequence>MRTKMDSKDLQILSILQKNGRIPISELSSQLNMSDTPCLRRVKKLEKAGVISSYCAQLDPSSVGLNAIIYVFITLRKNTIANA</sequence>
<dbReference type="PROSITE" id="PS50956">
    <property type="entry name" value="HTH_ASNC_2"/>
    <property type="match status" value="1"/>
</dbReference>
<dbReference type="InterPro" id="IPR019885">
    <property type="entry name" value="Tscrpt_reg_HTH_AsnC-type_CS"/>
</dbReference>
<organism evidence="5">
    <name type="scientific">marine metagenome</name>
    <dbReference type="NCBI Taxonomy" id="408172"/>
    <lineage>
        <taxon>unclassified sequences</taxon>
        <taxon>metagenomes</taxon>
        <taxon>ecological metagenomes</taxon>
    </lineage>
</organism>
<accession>A0A382CQ36</accession>
<dbReference type="InterPro" id="IPR036388">
    <property type="entry name" value="WH-like_DNA-bd_sf"/>
</dbReference>
<keyword evidence="2" id="KW-0238">DNA-binding</keyword>